<evidence type="ECO:0000313" key="2">
    <source>
        <dbReference type="Proteomes" id="UP000584374"/>
    </source>
</evidence>
<evidence type="ECO:0000313" key="1">
    <source>
        <dbReference type="EMBL" id="MBB5158775.1"/>
    </source>
</evidence>
<organism evidence="1 2">
    <name type="scientific">Saccharopolyspora phatthalungensis</name>
    <dbReference type="NCBI Taxonomy" id="664693"/>
    <lineage>
        <taxon>Bacteria</taxon>
        <taxon>Bacillati</taxon>
        <taxon>Actinomycetota</taxon>
        <taxon>Actinomycetes</taxon>
        <taxon>Pseudonocardiales</taxon>
        <taxon>Pseudonocardiaceae</taxon>
        <taxon>Saccharopolyspora</taxon>
    </lineage>
</organism>
<comment type="caution">
    <text evidence="1">The sequence shown here is derived from an EMBL/GenBank/DDBJ whole genome shotgun (WGS) entry which is preliminary data.</text>
</comment>
<sequence>MSESDMLNGFGEVLGKAGTGESGGSGGFRVVGSGAAGDVMRWVRCWGVGGSSGWVMRVPQEGFPAIALAEVIPPKIIR</sequence>
<proteinExistence type="predicted"/>
<dbReference type="Proteomes" id="UP000584374">
    <property type="component" value="Unassembled WGS sequence"/>
</dbReference>
<gene>
    <name evidence="1" type="ORF">BJ970_006374</name>
</gene>
<dbReference type="AlphaFoldDB" id="A0A840QJ48"/>
<protein>
    <submittedName>
        <fullName evidence="1">Uncharacterized protein</fullName>
    </submittedName>
</protein>
<keyword evidence="2" id="KW-1185">Reference proteome</keyword>
<accession>A0A840QJ48</accession>
<dbReference type="EMBL" id="JACHIW010000002">
    <property type="protein sequence ID" value="MBB5158775.1"/>
    <property type="molecule type" value="Genomic_DNA"/>
</dbReference>
<reference evidence="1 2" key="1">
    <citation type="submission" date="2020-08" db="EMBL/GenBank/DDBJ databases">
        <title>Sequencing the genomes of 1000 actinobacteria strains.</title>
        <authorList>
            <person name="Klenk H.-P."/>
        </authorList>
    </citation>
    <scope>NUCLEOTIDE SEQUENCE [LARGE SCALE GENOMIC DNA]</scope>
    <source>
        <strain evidence="1 2">DSM 45584</strain>
    </source>
</reference>
<name>A0A840QJ48_9PSEU</name>